<evidence type="ECO:0000259" key="18">
    <source>
        <dbReference type="Pfam" id="PF24877"/>
    </source>
</evidence>
<protein>
    <recommendedName>
        <fullName evidence="14 16">Dihydroxy-acid dehydratase</fullName>
        <ecNumber evidence="14 16">4.2.1.9</ecNumber>
    </recommendedName>
</protein>
<dbReference type="GO" id="GO:0009082">
    <property type="term" value="P:branched-chain amino acid biosynthetic process"/>
    <property type="evidence" value="ECO:0007669"/>
    <property type="project" value="UniProtKB-UniRule"/>
</dbReference>
<dbReference type="InterPro" id="IPR004404">
    <property type="entry name" value="DihydroxyA_deHydtase"/>
</dbReference>
<dbReference type="InterPro" id="IPR056740">
    <property type="entry name" value="ILV_EDD_C"/>
</dbReference>
<dbReference type="InterPro" id="IPR020558">
    <property type="entry name" value="DiOHA_6PGluconate_deHydtase_CS"/>
</dbReference>
<sequence length="539" mass="58035">MNSEDIKNLPAARSLLYADGIKQEDMNKPFVAIVNSFCDIVPGHIHLNKLAEQAKEGVRKAGGIPLEFNSIAICDGIAMGHNGMKYSLVSREIIADSVEAMILGHGIFKGAIFICSCDKIVPGMLMASLRCNLPSVFVTGGPMLPGKQNGKAIDVKDSFSAKAALEGGKITPEEYEEVVCKSCPGAGSCAGLFTANSMACIVETLGMSETMCATTHATMKEKAEQAFNSGAKVMKLIEKNITAKDIMNKTAFENALHIDMAIGASTNTMLHIPDIAKEAGVEINYKIIDKVSEETPNITKISPSSDFRMIDLHNAGGIPAVLNELNKKKLLKDNKTVDGMLFERFSEKKGNMIKDINEPYSVKGGISILYGNVATKGSVIKVAGVSNEMDRVFEGNAKCFDDEQSCLDWIEAGNVTKGDVIVIRYVGKAGAPGMPEMLYPTSAISGMELDKDVALITDGRFSGATKGMSIGHVEPEAAMGGNIAIIKNDDKIRIDLDEKKIDVLISEEELQTRKNNLKIKLNDAPLGALSKYRKTILND</sequence>
<dbReference type="PROSITE" id="PS00886">
    <property type="entry name" value="ILVD_EDD_1"/>
    <property type="match status" value="1"/>
</dbReference>
<dbReference type="Proteomes" id="UP000722459">
    <property type="component" value="Unassembled WGS sequence"/>
</dbReference>
<dbReference type="GO" id="GO:0051537">
    <property type="term" value="F:2 iron, 2 sulfur cluster binding"/>
    <property type="evidence" value="ECO:0007669"/>
    <property type="project" value="UniProtKB-KW"/>
</dbReference>
<comment type="pathway">
    <text evidence="13">Amino-acid biosynthesis; L-isoleucine biosynthesis; L-isoleucine from 2-oxobutanoate: step 3/4.</text>
</comment>
<proteinExistence type="inferred from homology"/>
<evidence type="ECO:0000256" key="4">
    <source>
        <dbReference type="ARBA" id="ARBA00022714"/>
    </source>
</evidence>
<evidence type="ECO:0000256" key="16">
    <source>
        <dbReference type="NCBIfam" id="TIGR00110"/>
    </source>
</evidence>
<dbReference type="Pfam" id="PF24877">
    <property type="entry name" value="ILV_EDD_C"/>
    <property type="match status" value="1"/>
</dbReference>
<gene>
    <name evidence="19" type="primary">ilvD</name>
    <name evidence="19" type="ORF">HON47_05465</name>
</gene>
<comment type="caution">
    <text evidence="19">The sequence shown here is derived from an EMBL/GenBank/DDBJ whole genome shotgun (WGS) entry which is preliminary data.</text>
</comment>
<dbReference type="FunFam" id="3.50.30.80:FF:000001">
    <property type="entry name" value="Dihydroxy-acid dehydratase"/>
    <property type="match status" value="1"/>
</dbReference>
<keyword evidence="6" id="KW-0460">Magnesium</keyword>
<keyword evidence="10" id="KW-0100">Branched-chain amino acid biosynthesis</keyword>
<evidence type="ECO:0000256" key="11">
    <source>
        <dbReference type="ARBA" id="ARBA00029304"/>
    </source>
</evidence>
<evidence type="ECO:0000256" key="12">
    <source>
        <dbReference type="ARBA" id="ARBA00029436"/>
    </source>
</evidence>
<dbReference type="Gene3D" id="3.50.30.80">
    <property type="entry name" value="IlvD/EDD C-terminal domain-like"/>
    <property type="match status" value="1"/>
</dbReference>
<evidence type="ECO:0000256" key="7">
    <source>
        <dbReference type="ARBA" id="ARBA00023004"/>
    </source>
</evidence>
<reference evidence="19" key="1">
    <citation type="journal article" date="2021" name="ISME J.">
        <title>Mercury methylation by metabolically versatile and cosmopolitan marine bacteria.</title>
        <authorList>
            <person name="Lin H."/>
            <person name="Ascher D.B."/>
            <person name="Myung Y."/>
            <person name="Lamborg C.H."/>
            <person name="Hallam S.J."/>
            <person name="Gionfriddo C.M."/>
            <person name="Holt K.E."/>
            <person name="Moreau J.W."/>
        </authorList>
    </citation>
    <scope>NUCLEOTIDE SEQUENCE</scope>
    <source>
        <strain evidence="19">SI075_bin30</strain>
    </source>
</reference>
<dbReference type="PROSITE" id="PS00887">
    <property type="entry name" value="ILVD_EDD_2"/>
    <property type="match status" value="1"/>
</dbReference>
<dbReference type="SUPFAM" id="SSF52016">
    <property type="entry name" value="LeuD/IlvD-like"/>
    <property type="match status" value="1"/>
</dbReference>
<keyword evidence="4" id="KW-0001">2Fe-2S</keyword>
<organism evidence="19 20">
    <name type="scientific">Candidatus Iainarchaeum sp</name>
    <dbReference type="NCBI Taxonomy" id="3101447"/>
    <lineage>
        <taxon>Archaea</taxon>
        <taxon>Candidatus Iainarchaeota</taxon>
        <taxon>Candidatus Iainarchaeia</taxon>
        <taxon>Candidatus Iainarchaeales</taxon>
        <taxon>Candidatus Iainarchaeaceae</taxon>
        <taxon>Candidatus Iainarchaeum</taxon>
    </lineage>
</organism>
<feature type="domain" description="Dihydroxy-acid/6-phosphogluconate dehydratase N-terminal" evidence="17">
    <location>
        <begin position="28"/>
        <end position="340"/>
    </location>
</feature>
<dbReference type="GO" id="GO:0046872">
    <property type="term" value="F:metal ion binding"/>
    <property type="evidence" value="ECO:0007669"/>
    <property type="project" value="UniProtKB-KW"/>
</dbReference>
<dbReference type="NCBIfam" id="TIGR00110">
    <property type="entry name" value="ilvD"/>
    <property type="match status" value="1"/>
</dbReference>
<evidence type="ECO:0000256" key="10">
    <source>
        <dbReference type="ARBA" id="ARBA00023304"/>
    </source>
</evidence>
<keyword evidence="5" id="KW-0479">Metal-binding</keyword>
<evidence type="ECO:0000313" key="19">
    <source>
        <dbReference type="EMBL" id="MBT4870996.1"/>
    </source>
</evidence>
<keyword evidence="9 19" id="KW-0456">Lyase</keyword>
<dbReference type="NCBIfam" id="NF002068">
    <property type="entry name" value="PRK00911.1"/>
    <property type="match status" value="1"/>
</dbReference>
<dbReference type="PANTHER" id="PTHR43661">
    <property type="entry name" value="D-XYLONATE DEHYDRATASE"/>
    <property type="match status" value="1"/>
</dbReference>
<evidence type="ECO:0000256" key="5">
    <source>
        <dbReference type="ARBA" id="ARBA00022723"/>
    </source>
</evidence>
<dbReference type="GO" id="GO:0005829">
    <property type="term" value="C:cytosol"/>
    <property type="evidence" value="ECO:0007669"/>
    <property type="project" value="TreeGrafter"/>
</dbReference>
<comment type="similarity">
    <text evidence="2">Belongs to the IlvD/Edd family.</text>
</comment>
<dbReference type="InterPro" id="IPR000581">
    <property type="entry name" value="ILV_EDD_N"/>
</dbReference>
<feature type="domain" description="Dihydroxy-acid/6-phosphogluconate dehydratase C-terminal" evidence="18">
    <location>
        <begin position="352"/>
        <end position="536"/>
    </location>
</feature>
<comment type="pathway">
    <text evidence="12">Amino-acid biosynthesis; L-valine biosynthesis; L-valine from pyruvate: step 3/4.</text>
</comment>
<evidence type="ECO:0000256" key="8">
    <source>
        <dbReference type="ARBA" id="ARBA00023014"/>
    </source>
</evidence>
<evidence type="ECO:0000313" key="20">
    <source>
        <dbReference type="Proteomes" id="UP000722459"/>
    </source>
</evidence>
<accession>A0A8T5GHK9</accession>
<evidence type="ECO:0000256" key="3">
    <source>
        <dbReference type="ARBA" id="ARBA00022605"/>
    </source>
</evidence>
<dbReference type="Pfam" id="PF00920">
    <property type="entry name" value="ILVD_EDD_N"/>
    <property type="match status" value="1"/>
</dbReference>
<keyword evidence="3" id="KW-0028">Amino-acid biosynthesis</keyword>
<evidence type="ECO:0000256" key="6">
    <source>
        <dbReference type="ARBA" id="ARBA00022842"/>
    </source>
</evidence>
<dbReference type="GO" id="GO:0004160">
    <property type="term" value="F:dihydroxy-acid dehydratase activity"/>
    <property type="evidence" value="ECO:0007669"/>
    <property type="project" value="UniProtKB-UniRule"/>
</dbReference>
<dbReference type="EC" id="4.2.1.9" evidence="14 16"/>
<dbReference type="SUPFAM" id="SSF143975">
    <property type="entry name" value="IlvD/EDD N-terminal domain-like"/>
    <property type="match status" value="1"/>
</dbReference>
<evidence type="ECO:0000259" key="17">
    <source>
        <dbReference type="Pfam" id="PF00920"/>
    </source>
</evidence>
<evidence type="ECO:0000256" key="15">
    <source>
        <dbReference type="ARBA" id="ARBA00034078"/>
    </source>
</evidence>
<dbReference type="GO" id="GO:0008652">
    <property type="term" value="P:amino acid biosynthetic process"/>
    <property type="evidence" value="ECO:0007669"/>
    <property type="project" value="UniProtKB-KW"/>
</dbReference>
<dbReference type="PANTHER" id="PTHR43661:SF3">
    <property type="entry name" value="D-XYLONATE DEHYDRATASE YAGF-RELATED"/>
    <property type="match status" value="1"/>
</dbReference>
<comment type="cofactor">
    <cofactor evidence="15">
        <name>[2Fe-2S] cluster</name>
        <dbReference type="ChEBI" id="CHEBI:190135"/>
    </cofactor>
</comment>
<name>A0A8T5GHK9_9ARCH</name>
<keyword evidence="8" id="KW-0411">Iron-sulfur</keyword>
<dbReference type="AlphaFoldDB" id="A0A8T5GHK9"/>
<evidence type="ECO:0000256" key="9">
    <source>
        <dbReference type="ARBA" id="ARBA00023239"/>
    </source>
</evidence>
<evidence type="ECO:0000256" key="1">
    <source>
        <dbReference type="ARBA" id="ARBA00001946"/>
    </source>
</evidence>
<comment type="cofactor">
    <cofactor evidence="1">
        <name>Mg(2+)</name>
        <dbReference type="ChEBI" id="CHEBI:18420"/>
    </cofactor>
</comment>
<dbReference type="InterPro" id="IPR042096">
    <property type="entry name" value="Dihydro-acid_dehy_C"/>
</dbReference>
<keyword evidence="7" id="KW-0408">Iron</keyword>
<comment type="catalytic activity">
    <reaction evidence="11">
        <text>(2R)-2,3-dihydroxy-3-methylbutanoate = 3-methyl-2-oxobutanoate + H2O</text>
        <dbReference type="Rhea" id="RHEA:24809"/>
        <dbReference type="ChEBI" id="CHEBI:11851"/>
        <dbReference type="ChEBI" id="CHEBI:15377"/>
        <dbReference type="ChEBI" id="CHEBI:49072"/>
        <dbReference type="EC" id="4.2.1.9"/>
    </reaction>
    <physiologicalReaction direction="left-to-right" evidence="11">
        <dbReference type="Rhea" id="RHEA:24810"/>
    </physiologicalReaction>
</comment>
<evidence type="ECO:0000256" key="14">
    <source>
        <dbReference type="ARBA" id="ARBA00029490"/>
    </source>
</evidence>
<dbReference type="InterPro" id="IPR037237">
    <property type="entry name" value="IlvD/EDD_N"/>
</dbReference>
<evidence type="ECO:0000256" key="2">
    <source>
        <dbReference type="ARBA" id="ARBA00006486"/>
    </source>
</evidence>
<dbReference type="EMBL" id="JABJNZ010000067">
    <property type="protein sequence ID" value="MBT4870996.1"/>
    <property type="molecule type" value="Genomic_DNA"/>
</dbReference>
<evidence type="ECO:0000256" key="13">
    <source>
        <dbReference type="ARBA" id="ARBA00029437"/>
    </source>
</evidence>